<comment type="similarity">
    <text evidence="2">Belongs to the CpoB family.</text>
</comment>
<comment type="function">
    <text evidence="2">Mediates coordination of peptidoglycan synthesis and outer membrane constriction during cell division.</text>
</comment>
<feature type="signal peptide" evidence="2">
    <location>
        <begin position="1"/>
        <end position="21"/>
    </location>
</feature>
<dbReference type="InterPro" id="IPR014162">
    <property type="entry name" value="CpoB_C"/>
</dbReference>
<dbReference type="GO" id="GO:0030288">
    <property type="term" value="C:outer membrane-bounded periplasmic space"/>
    <property type="evidence" value="ECO:0007669"/>
    <property type="project" value="UniProtKB-UniRule"/>
</dbReference>
<name>A0A7W8ERA4_9HYPH</name>
<evidence type="ECO:0000313" key="5">
    <source>
        <dbReference type="EMBL" id="MBB5092443.1"/>
    </source>
</evidence>
<dbReference type="HAMAP" id="MF_02066">
    <property type="entry name" value="CpoB"/>
    <property type="match status" value="1"/>
</dbReference>
<evidence type="ECO:0000256" key="3">
    <source>
        <dbReference type="SAM" id="MobiDB-lite"/>
    </source>
</evidence>
<reference evidence="5 6" key="1">
    <citation type="submission" date="2020-08" db="EMBL/GenBank/DDBJ databases">
        <title>Genomic Encyclopedia of Type Strains, Phase IV (KMG-IV): sequencing the most valuable type-strain genomes for metagenomic binning, comparative biology and taxonomic classification.</title>
        <authorList>
            <person name="Goeker M."/>
        </authorList>
    </citation>
    <scope>NUCLEOTIDE SEQUENCE [LARGE SCALE GENOMIC DNA]</scope>
    <source>
        <strain evidence="5 6">DSM 25620</strain>
    </source>
</reference>
<dbReference type="Gene3D" id="1.20.5.110">
    <property type="match status" value="1"/>
</dbReference>
<keyword evidence="6" id="KW-1185">Reference proteome</keyword>
<feature type="compositionally biased region" description="Polar residues" evidence="3">
    <location>
        <begin position="186"/>
        <end position="196"/>
    </location>
</feature>
<keyword evidence="2" id="KW-0132">Cell division</keyword>
<keyword evidence="2" id="KW-0175">Coiled coil</keyword>
<feature type="region of interest" description="Disordered" evidence="3">
    <location>
        <begin position="79"/>
        <end position="161"/>
    </location>
</feature>
<keyword evidence="1 2" id="KW-0732">Signal</keyword>
<accession>A0A7W8ERA4</accession>
<feature type="region of interest" description="Disordered" evidence="3">
    <location>
        <begin position="177"/>
        <end position="196"/>
    </location>
</feature>
<feature type="chain" id="PRO_5031633682" description="Cell division coordinator CpoB" evidence="2">
    <location>
        <begin position="22"/>
        <end position="324"/>
    </location>
</feature>
<evidence type="ECO:0000259" key="4">
    <source>
        <dbReference type="Pfam" id="PF13525"/>
    </source>
</evidence>
<dbReference type="Proteomes" id="UP000531231">
    <property type="component" value="Unassembled WGS sequence"/>
</dbReference>
<keyword evidence="2" id="KW-0131">Cell cycle</keyword>
<dbReference type="Pfam" id="PF13525">
    <property type="entry name" value="YfiO"/>
    <property type="match status" value="1"/>
</dbReference>
<dbReference type="RefSeq" id="WP_022710536.1">
    <property type="nucleotide sequence ID" value="NZ_JAECZG010000011.1"/>
</dbReference>
<feature type="compositionally biased region" description="Low complexity" evidence="3">
    <location>
        <begin position="88"/>
        <end position="107"/>
    </location>
</feature>
<dbReference type="SUPFAM" id="SSF48452">
    <property type="entry name" value="TPR-like"/>
    <property type="match status" value="1"/>
</dbReference>
<dbReference type="GO" id="GO:0043093">
    <property type="term" value="P:FtsZ-dependent cytokinesis"/>
    <property type="evidence" value="ECO:0007669"/>
    <property type="project" value="UniProtKB-UniRule"/>
</dbReference>
<evidence type="ECO:0000256" key="1">
    <source>
        <dbReference type="ARBA" id="ARBA00022729"/>
    </source>
</evidence>
<feature type="compositionally biased region" description="Polar residues" evidence="3">
    <location>
        <begin position="115"/>
        <end position="161"/>
    </location>
</feature>
<comment type="caution">
    <text evidence="5">The sequence shown here is derived from an EMBL/GenBank/DDBJ whole genome shotgun (WGS) entry which is preliminary data.</text>
</comment>
<gene>
    <name evidence="2" type="primary">cpoB</name>
    <name evidence="5" type="ORF">HNQ68_003000</name>
</gene>
<evidence type="ECO:0000313" key="6">
    <source>
        <dbReference type="Proteomes" id="UP000531231"/>
    </source>
</evidence>
<organism evidence="5 6">
    <name type="scientific">Pseudochrobactrum saccharolyticum</name>
    <dbReference type="NCBI Taxonomy" id="354352"/>
    <lineage>
        <taxon>Bacteria</taxon>
        <taxon>Pseudomonadati</taxon>
        <taxon>Pseudomonadota</taxon>
        <taxon>Alphaproteobacteria</taxon>
        <taxon>Hyphomicrobiales</taxon>
        <taxon>Brucellaceae</taxon>
        <taxon>Pseudochrobactrum</taxon>
    </lineage>
</organism>
<protein>
    <recommendedName>
        <fullName evidence="2">Cell division coordinator CpoB</fullName>
    </recommendedName>
</protein>
<dbReference type="Gene3D" id="1.25.40.10">
    <property type="entry name" value="Tetratricopeptide repeat domain"/>
    <property type="match status" value="1"/>
</dbReference>
<dbReference type="AlphaFoldDB" id="A0A7W8ERA4"/>
<sequence precursor="true">MKKAMKRLALAVSLLPLLAMATGGTTAFAQASDQRVIQLQEQVRDLTGKLEEMNFQILQMQEQMRKIQEDNEFRFEELEKKKKADAGSDQSTQTAAADSAAVSSDGASADKEPRQTASASADNDNTAQDSSDFQPAQDANTDNSAASVATGQQTPVTVTSQAPRALGSIRFDSSGNVIGGSLSDEPAQQTVSLPQTDNPNELYNAAYQFILAGDYRSAEVAFRAHIDRYPADPMTSDARYWLGEALYGQDRFAESATVFIDNQRDFPDSKRGAENMLKLGMAMAKLNDREVACATLAKISSRFPSAAPAVLKRADEERKLNRCS</sequence>
<dbReference type="NCBIfam" id="TIGR02795">
    <property type="entry name" value="tol_pal_ybgF"/>
    <property type="match status" value="1"/>
</dbReference>
<dbReference type="InterPro" id="IPR039565">
    <property type="entry name" value="BamD-like"/>
</dbReference>
<proteinExistence type="inferred from homology"/>
<dbReference type="InterPro" id="IPR011990">
    <property type="entry name" value="TPR-like_helical_dom_sf"/>
</dbReference>
<keyword evidence="2" id="KW-0574">Periplasm</keyword>
<comment type="subcellular location">
    <subcellularLocation>
        <location evidence="2">Periplasm</location>
    </subcellularLocation>
</comment>
<evidence type="ECO:0000256" key="2">
    <source>
        <dbReference type="HAMAP-Rule" id="MF_02066"/>
    </source>
</evidence>
<dbReference type="InterPro" id="IPR034706">
    <property type="entry name" value="CpoB"/>
</dbReference>
<feature type="coiled-coil region" evidence="2">
    <location>
        <begin position="36"/>
        <end position="70"/>
    </location>
</feature>
<dbReference type="EMBL" id="JACHIL010000006">
    <property type="protein sequence ID" value="MBB5092443.1"/>
    <property type="molecule type" value="Genomic_DNA"/>
</dbReference>
<feature type="domain" description="Outer membrane lipoprotein BamD-like" evidence="4">
    <location>
        <begin position="197"/>
        <end position="287"/>
    </location>
</feature>